<organism evidence="5 6">
    <name type="scientific">Lentzea guizhouensis</name>
    <dbReference type="NCBI Taxonomy" id="1586287"/>
    <lineage>
        <taxon>Bacteria</taxon>
        <taxon>Bacillati</taxon>
        <taxon>Actinomycetota</taxon>
        <taxon>Actinomycetes</taxon>
        <taxon>Pseudonocardiales</taxon>
        <taxon>Pseudonocardiaceae</taxon>
        <taxon>Lentzea</taxon>
    </lineage>
</organism>
<dbReference type="Gene3D" id="2.115.10.10">
    <property type="entry name" value="Tachylectin 2"/>
    <property type="match status" value="2"/>
</dbReference>
<evidence type="ECO:0000256" key="2">
    <source>
        <dbReference type="SAM" id="SignalP"/>
    </source>
</evidence>
<dbReference type="STRING" id="1586287.BBK82_31335"/>
<evidence type="ECO:0000313" key="6">
    <source>
        <dbReference type="Proteomes" id="UP000093053"/>
    </source>
</evidence>
<evidence type="ECO:0008006" key="7">
    <source>
        <dbReference type="Google" id="ProtNLM"/>
    </source>
</evidence>
<dbReference type="InterPro" id="IPR058502">
    <property type="entry name" value="PLL-like_beta-prop"/>
</dbReference>
<feature type="region of interest" description="Disordered" evidence="1">
    <location>
        <begin position="892"/>
        <end position="912"/>
    </location>
</feature>
<gene>
    <name evidence="5" type="ORF">BBK82_31335</name>
</gene>
<dbReference type="Pfam" id="PF26607">
    <property type="entry name" value="DUF8189"/>
    <property type="match status" value="2"/>
</dbReference>
<dbReference type="AlphaFoldDB" id="A0A1B2HQ84"/>
<accession>A0A1B2HQ84</accession>
<feature type="domain" description="PLL-like beta propeller" evidence="4">
    <location>
        <begin position="585"/>
        <end position="721"/>
    </location>
</feature>
<dbReference type="Pfam" id="PF14517">
    <property type="entry name" value="Tachylectin"/>
    <property type="match status" value="2"/>
</dbReference>
<evidence type="ECO:0000259" key="3">
    <source>
        <dbReference type="Pfam" id="PF14517"/>
    </source>
</evidence>
<dbReference type="EMBL" id="CP016793">
    <property type="protein sequence ID" value="ANZ39873.1"/>
    <property type="molecule type" value="Genomic_DNA"/>
</dbReference>
<feature type="domain" description="PLL-like beta propeller" evidence="4">
    <location>
        <begin position="757"/>
        <end position="882"/>
    </location>
</feature>
<evidence type="ECO:0000256" key="1">
    <source>
        <dbReference type="SAM" id="MobiDB-lite"/>
    </source>
</evidence>
<dbReference type="SUPFAM" id="SSF89372">
    <property type="entry name" value="Fucose-specific lectin"/>
    <property type="match status" value="2"/>
</dbReference>
<dbReference type="KEGG" id="led:BBK82_31335"/>
<feature type="domain" description="Tachylectin 2" evidence="3">
    <location>
        <begin position="316"/>
        <end position="525"/>
    </location>
</feature>
<dbReference type="InterPro" id="IPR023294">
    <property type="entry name" value="Tachylectin2"/>
</dbReference>
<name>A0A1B2HQ84_9PSEU</name>
<sequence length="912" mass="101360">MRRLLQVSLAAVLGIAGLPVLMSDGNVAQAVETAMCKPTANVFVGIANSNDFRLRKNSEPAAGYNVWTADNGIGWGWNIRFMAGPDGYVWFIEDNALRRHRWNDEAQTWHNGGVSEVVQTGWGGWDQPKFHFRVTVDTNNFVYSVDMSGDLAVHKYDPVTKTMTRTVLATGWDKYDHVFAAGNGVIYARDPNVNGGTLYRNVYNHTTNTWTQQDKFVGVGWNMYKQITSPGADILYGMHAGGETWWYRYLPEQDKWQKGAYGNDRERISTWTDADEIAPAIDSCKLGDVAPEVECKPTVDLFGSFADNNLWRREHMEPETGITNWNAPQNIGFAWNDNQRFLAGANGWKYTIRHSGEVHRTRWNGTGWDNNGVSEKIAEGWGGWADPNYHNRITVDSNNHFYAVLATGQLEHLVYDEVAKTWTKTIIDDGWGKYDQVFAAGDGVLFARDRNVNDGALFRFHYDWKNRRWIQYAEQLPGAGWNMHKQILSPGADVIYALSGWDLYWYRWNNATKSWANSAEDSGREHIYWWQNVNEFMVDVDQCKLKAPEVVTPPTGVPAPQNERPQMIYNPTRTQFEVSYVDDAGTLFWGHQTVPGTESMTFQGLSSTGFTGRASLAQRDDKKTVVMGYGSNAQAKAYTQKTAGNTQWDPPAGVNGALFSAPVLVRGNDKLLTAFAVDGNNKLWYATQFTADGAFRSWRQATNNGTYNMTGDMTVVAAGNGFEIAYRNPQGAIAVKRFANGALQAARTAPGVTGAGTPGAVVFSDGKVQLAVRGTDNKVYTQREGSSGFAGWTDISGALEFTGSPAVLLNNFGIVEIVIRDTFNDIHRTGQTSPGRNTWRVWENLQHTSPVDPAFAAGSGTEQRIFYRIGAQYYLIQTQSYSSDQQAALPANADLEASSTEVTPEVVTGSVK</sequence>
<keyword evidence="2" id="KW-0732">Signal</keyword>
<evidence type="ECO:0000259" key="4">
    <source>
        <dbReference type="Pfam" id="PF26607"/>
    </source>
</evidence>
<proteinExistence type="predicted"/>
<dbReference type="InterPro" id="IPR036813">
    <property type="entry name" value="Tachylectin2_sf"/>
</dbReference>
<keyword evidence="6" id="KW-1185">Reference proteome</keyword>
<feature type="domain" description="Tachylectin 2" evidence="3">
    <location>
        <begin position="52"/>
        <end position="256"/>
    </location>
</feature>
<reference evidence="5 6" key="1">
    <citation type="submission" date="2016-07" db="EMBL/GenBank/DDBJ databases">
        <title>Complete genome sequence of the Lentzea guizhouensis DHS C013.</title>
        <authorList>
            <person name="Cao C."/>
        </authorList>
    </citation>
    <scope>NUCLEOTIDE SEQUENCE [LARGE SCALE GENOMIC DNA]</scope>
    <source>
        <strain evidence="5 6">DHS C013</strain>
    </source>
</reference>
<dbReference type="Proteomes" id="UP000093053">
    <property type="component" value="Chromosome"/>
</dbReference>
<feature type="chain" id="PRO_5008538392" description="Tachylectin 2 domain-containing protein" evidence="2">
    <location>
        <begin position="31"/>
        <end position="912"/>
    </location>
</feature>
<evidence type="ECO:0000313" key="5">
    <source>
        <dbReference type="EMBL" id="ANZ39873.1"/>
    </source>
</evidence>
<protein>
    <recommendedName>
        <fullName evidence="7">Tachylectin 2 domain-containing protein</fullName>
    </recommendedName>
</protein>
<feature type="signal peptide" evidence="2">
    <location>
        <begin position="1"/>
        <end position="30"/>
    </location>
</feature>
<dbReference type="SUPFAM" id="SSF50934">
    <property type="entry name" value="Tachylectin-2"/>
    <property type="match status" value="2"/>
</dbReference>